<gene>
    <name evidence="10" type="ORF">FHS88_001471</name>
</gene>
<evidence type="ECO:0000256" key="7">
    <source>
        <dbReference type="ARBA" id="ARBA00023186"/>
    </source>
</evidence>
<evidence type="ECO:0000256" key="2">
    <source>
        <dbReference type="ARBA" id="ARBA00004236"/>
    </source>
</evidence>
<dbReference type="InterPro" id="IPR026039">
    <property type="entry name" value="YfgM"/>
</dbReference>
<reference evidence="10 11" key="1">
    <citation type="submission" date="2020-08" db="EMBL/GenBank/DDBJ databases">
        <title>Genomic Encyclopedia of Type Strains, Phase IV (KMG-IV): sequencing the most valuable type-strain genomes for metagenomic binning, comparative biology and taxonomic classification.</title>
        <authorList>
            <person name="Goeker M."/>
        </authorList>
    </citation>
    <scope>NUCLEOTIDE SEQUENCE [LARGE SCALE GENOMIC DNA]</scope>
    <source>
        <strain evidence="10 11">DSM 25895</strain>
    </source>
</reference>
<dbReference type="PANTHER" id="PTHR38035:SF1">
    <property type="entry name" value="ANCILLARY SECYEG TRANSLOCON SUBUNIT"/>
    <property type="match status" value="1"/>
</dbReference>
<evidence type="ECO:0000259" key="9">
    <source>
        <dbReference type="Pfam" id="PF09976"/>
    </source>
</evidence>
<dbReference type="GO" id="GO:0005886">
    <property type="term" value="C:plasma membrane"/>
    <property type="evidence" value="ECO:0007669"/>
    <property type="project" value="UniProtKB-SubCell"/>
</dbReference>
<comment type="caution">
    <text evidence="10">The sequence shown here is derived from an EMBL/GenBank/DDBJ whole genome shotgun (WGS) entry which is preliminary data.</text>
</comment>
<evidence type="ECO:0000256" key="5">
    <source>
        <dbReference type="ARBA" id="ARBA00022989"/>
    </source>
</evidence>
<evidence type="ECO:0000256" key="8">
    <source>
        <dbReference type="SAM" id="Phobius"/>
    </source>
</evidence>
<dbReference type="PANTHER" id="PTHR38035">
    <property type="entry name" value="UPF0070 PROTEIN YFGM"/>
    <property type="match status" value="1"/>
</dbReference>
<sequence>MPDIFDEVEEDLRAERARKFWQRFGVPILGALLLVVAGVGGWQAWRWYENRQQEAAATAFLEVSRATEAQGADLAAMAERFEALAASAPAGYRTIALLRAAALKAEAGDREGALALYDRLAGDSGADPLYRDLASLMWVLRSLDSGDPATLAARIAPLARPGAPWSASARELAALVSLKAGDRAEARRQLEALAADVTAPRGIRERAGRIAQGLAG</sequence>
<evidence type="ECO:0000256" key="6">
    <source>
        <dbReference type="ARBA" id="ARBA00023136"/>
    </source>
</evidence>
<dbReference type="GO" id="GO:0044877">
    <property type="term" value="F:protein-containing complex binding"/>
    <property type="evidence" value="ECO:0007669"/>
    <property type="project" value="InterPro"/>
</dbReference>
<evidence type="ECO:0000256" key="1">
    <source>
        <dbReference type="ARBA" id="ARBA00004167"/>
    </source>
</evidence>
<keyword evidence="5 8" id="KW-1133">Transmembrane helix</keyword>
<evidence type="ECO:0000256" key="4">
    <source>
        <dbReference type="ARBA" id="ARBA00022692"/>
    </source>
</evidence>
<organism evidence="10 11">
    <name type="scientific">Neoroseomonas alkaliterrae</name>
    <dbReference type="NCBI Taxonomy" id="1452450"/>
    <lineage>
        <taxon>Bacteria</taxon>
        <taxon>Pseudomonadati</taxon>
        <taxon>Pseudomonadota</taxon>
        <taxon>Alphaproteobacteria</taxon>
        <taxon>Acetobacterales</taxon>
        <taxon>Acetobacteraceae</taxon>
        <taxon>Neoroseomonas</taxon>
    </lineage>
</organism>
<dbReference type="Proteomes" id="UP000562254">
    <property type="component" value="Unassembled WGS sequence"/>
</dbReference>
<keyword evidence="6 8" id="KW-0472">Membrane</keyword>
<keyword evidence="4 8" id="KW-0812">Transmembrane</keyword>
<evidence type="ECO:0000256" key="3">
    <source>
        <dbReference type="ARBA" id="ARBA00022475"/>
    </source>
</evidence>
<feature type="domain" description="Ancillary SecYEG translocon subunit/Cell division coordinator CpoB TPR" evidence="9">
    <location>
        <begin position="18"/>
        <end position="191"/>
    </location>
</feature>
<dbReference type="EMBL" id="JACIJE010000003">
    <property type="protein sequence ID" value="MBB5689346.1"/>
    <property type="molecule type" value="Genomic_DNA"/>
</dbReference>
<comment type="subcellular location">
    <subcellularLocation>
        <location evidence="2">Cell membrane</location>
    </subcellularLocation>
    <subcellularLocation>
        <location evidence="1">Membrane</location>
        <topology evidence="1">Single-pass membrane protein</topology>
    </subcellularLocation>
</comment>
<dbReference type="InterPro" id="IPR018704">
    <property type="entry name" value="SecYEG/CpoB_TPR"/>
</dbReference>
<name>A0A840XN63_9PROT</name>
<accession>A0A840XN63</accession>
<evidence type="ECO:0000313" key="10">
    <source>
        <dbReference type="EMBL" id="MBB5689346.1"/>
    </source>
</evidence>
<feature type="transmembrane region" description="Helical" evidence="8">
    <location>
        <begin position="20"/>
        <end position="42"/>
    </location>
</feature>
<dbReference type="Pfam" id="PF09976">
    <property type="entry name" value="TPR_21"/>
    <property type="match status" value="1"/>
</dbReference>
<keyword evidence="3" id="KW-1003">Cell membrane</keyword>
<dbReference type="AlphaFoldDB" id="A0A840XN63"/>
<protein>
    <recommendedName>
        <fullName evidence="9">Ancillary SecYEG translocon subunit/Cell division coordinator CpoB TPR domain-containing protein</fullName>
    </recommendedName>
</protein>
<keyword evidence="7" id="KW-0143">Chaperone</keyword>
<evidence type="ECO:0000313" key="11">
    <source>
        <dbReference type="Proteomes" id="UP000562254"/>
    </source>
</evidence>
<keyword evidence="11" id="KW-1185">Reference proteome</keyword>
<proteinExistence type="predicted"/>